<evidence type="ECO:0000313" key="5">
    <source>
        <dbReference type="EMBL" id="KAB2951028.1"/>
    </source>
</evidence>
<feature type="domain" description="Acetyl-CoA hydrolase/transferase N-terminal" evidence="3">
    <location>
        <begin position="4"/>
        <end position="185"/>
    </location>
</feature>
<dbReference type="GO" id="GO:0008775">
    <property type="term" value="F:acetate CoA-transferase activity"/>
    <property type="evidence" value="ECO:0007669"/>
    <property type="project" value="InterPro"/>
</dbReference>
<dbReference type="OrthoDB" id="9801795at2"/>
<dbReference type="AlphaFoldDB" id="A0A6I0EPG1"/>
<dbReference type="EMBL" id="WBXO01000016">
    <property type="protein sequence ID" value="KAB2951028.1"/>
    <property type="molecule type" value="Genomic_DNA"/>
</dbReference>
<dbReference type="InterPro" id="IPR026888">
    <property type="entry name" value="AcetylCoA_hyd_C"/>
</dbReference>
<evidence type="ECO:0000256" key="2">
    <source>
        <dbReference type="ARBA" id="ARBA00022679"/>
    </source>
</evidence>
<name>A0A6I0EPG1_9FIRM</name>
<gene>
    <name evidence="5" type="ORF">F9B85_13540</name>
</gene>
<dbReference type="Proteomes" id="UP000468766">
    <property type="component" value="Unassembled WGS sequence"/>
</dbReference>
<keyword evidence="6" id="KW-1185">Reference proteome</keyword>
<dbReference type="RefSeq" id="WP_151621759.1">
    <property type="nucleotide sequence ID" value="NZ_WBXO01000016.1"/>
</dbReference>
<dbReference type="GO" id="GO:0006083">
    <property type="term" value="P:acetate metabolic process"/>
    <property type="evidence" value="ECO:0007669"/>
    <property type="project" value="InterPro"/>
</dbReference>
<evidence type="ECO:0000259" key="3">
    <source>
        <dbReference type="Pfam" id="PF02550"/>
    </source>
</evidence>
<organism evidence="5 6">
    <name type="scientific">Heliorestis acidaminivorans</name>
    <dbReference type="NCBI Taxonomy" id="553427"/>
    <lineage>
        <taxon>Bacteria</taxon>
        <taxon>Bacillati</taxon>
        <taxon>Bacillota</taxon>
        <taxon>Clostridia</taxon>
        <taxon>Eubacteriales</taxon>
        <taxon>Heliobacteriaceae</taxon>
        <taxon>Heliorestis</taxon>
    </lineage>
</organism>
<dbReference type="Pfam" id="PF02550">
    <property type="entry name" value="AcetylCoA_hydro"/>
    <property type="match status" value="1"/>
</dbReference>
<comment type="caution">
    <text evidence="5">The sequence shown here is derived from an EMBL/GenBank/DDBJ whole genome shotgun (WGS) entry which is preliminary data.</text>
</comment>
<protein>
    <submittedName>
        <fullName evidence="5">Butyryl-CoA:acetate CoA-transferase</fullName>
    </submittedName>
</protein>
<dbReference type="PANTHER" id="PTHR21432">
    <property type="entry name" value="ACETYL-COA HYDROLASE-RELATED"/>
    <property type="match status" value="1"/>
</dbReference>
<evidence type="ECO:0000256" key="1">
    <source>
        <dbReference type="ARBA" id="ARBA00009632"/>
    </source>
</evidence>
<dbReference type="Gene3D" id="3.40.1080.10">
    <property type="entry name" value="Glutaconate Coenzyme A-transferase"/>
    <property type="match status" value="1"/>
</dbReference>
<evidence type="ECO:0000313" key="6">
    <source>
        <dbReference type="Proteomes" id="UP000468766"/>
    </source>
</evidence>
<accession>A0A6I0EPG1</accession>
<dbReference type="InterPro" id="IPR037171">
    <property type="entry name" value="NagB/RpiA_transferase-like"/>
</dbReference>
<evidence type="ECO:0000259" key="4">
    <source>
        <dbReference type="Pfam" id="PF13336"/>
    </source>
</evidence>
<dbReference type="PANTHER" id="PTHR21432:SF20">
    <property type="entry name" value="ACETYL-COA HYDROLASE"/>
    <property type="match status" value="1"/>
</dbReference>
<dbReference type="SUPFAM" id="SSF100950">
    <property type="entry name" value="NagB/RpiA/CoA transferase-like"/>
    <property type="match status" value="2"/>
</dbReference>
<dbReference type="InterPro" id="IPR046433">
    <property type="entry name" value="ActCoA_hydro"/>
</dbReference>
<reference evidence="5 6" key="1">
    <citation type="submission" date="2019-10" db="EMBL/GenBank/DDBJ databases">
        <title>Whole-genome sequence of the extremophile Heliorestis acidaminivorans DSM 24790.</title>
        <authorList>
            <person name="Kyndt J.A."/>
            <person name="Meyer T.E."/>
        </authorList>
    </citation>
    <scope>NUCLEOTIDE SEQUENCE [LARGE SCALE GENOMIC DNA]</scope>
    <source>
        <strain evidence="5 6">DSM 24790</strain>
    </source>
</reference>
<dbReference type="Gene3D" id="3.40.1080.20">
    <property type="entry name" value="Acetyl-CoA hydrolase/transferase C-terminal domain"/>
    <property type="match status" value="1"/>
</dbReference>
<dbReference type="Gene3D" id="3.30.750.70">
    <property type="entry name" value="4-hydroxybutyrate coenzyme like domains"/>
    <property type="match status" value="1"/>
</dbReference>
<feature type="domain" description="Acetyl-CoA hydrolase/transferase C-terminal" evidence="4">
    <location>
        <begin position="277"/>
        <end position="378"/>
    </location>
</feature>
<dbReference type="InterPro" id="IPR038460">
    <property type="entry name" value="AcetylCoA_hyd_C_sf"/>
</dbReference>
<comment type="similarity">
    <text evidence="1">Belongs to the acetyl-CoA hydrolase/transferase family.</text>
</comment>
<dbReference type="Pfam" id="PF13336">
    <property type="entry name" value="AcetylCoA_hyd_C"/>
    <property type="match status" value="1"/>
</dbReference>
<dbReference type="InterPro" id="IPR003702">
    <property type="entry name" value="ActCoA_hydro_N"/>
</dbReference>
<keyword evidence="2 5" id="KW-0808">Transferase</keyword>
<sequence length="390" mass="42988">MTLQERYHAKVITAERAAKMVNSGDWLEYGFCTTAPRAFDAALAQRKAELSDVDIRVGVSVYPPEVVKADPEGEVFTFNSWHYSGLDRRLSDSGPVFYNPMKFSELPRYVLENTPTDIFIVQVAPMDKYGFFNFGGSASHHYAVIARAKKIIVEVNEQIPRAHGGYGHGIHIDEVDYIIEGDNLPLTELHPAQISEVDQAIAQKVMAEMRDGDCIQLGIGGMPNALGNMIAQSDLKDLGGHTEMISESFVDMFLSGVMNGRRKNIDKGRIAYTFTLGTKKLYDFLDDNPFCANYPVDYTNSASVAASIDNLVTINNAVEIDLFGQVCSESSGTRNISGSGGQLDFVLAGYLSRGGRSFICLSSCFKDKKGQLHSCVTTKHLSSCFMLHKR</sequence>
<proteinExistence type="inferred from homology"/>